<gene>
    <name evidence="1" type="ORF">MILVUS5_LOCUS27142</name>
</gene>
<accession>A0ACB0KYQ8</accession>
<name>A0ACB0KYQ8_TRIPR</name>
<dbReference type="EMBL" id="CASHSV030000311">
    <property type="protein sequence ID" value="CAJ2661435.1"/>
    <property type="molecule type" value="Genomic_DNA"/>
</dbReference>
<proteinExistence type="predicted"/>
<sequence>MEPVATLILHHGGYFRKYGNGNMEYEGGDFFVWKDYDCDNLNKMILKNKLKSVGKYSRIENIWWLIPDRCGYIELLEDGDIHDMCTTAIRHNNEVHIYAEHPVDEPKILDEVADEVNGAEANDSINGAEEVNGAEGDEKLKEVNVNEANDSINEAKEANVDETNDSINEAKDANVAVGDDVVNETDNVINEGDNVSETDNENEDESSEDSDYLPSYLSYLSEDDESFMDVESDLNEIEIDEPRSSRKRGRQNEGIRISIDLDQNVEEEVADDNYSYLKREFGIQINDTKLFRALKEAKEKAEGSYKGQYGLIWDYANELLRSNRGTTAKINVTPVLEGPPQFNHNDKVLHFIHLKRTNSIE</sequence>
<keyword evidence="2" id="KW-1185">Reference proteome</keyword>
<reference evidence="1" key="1">
    <citation type="submission" date="2023-10" db="EMBL/GenBank/DDBJ databases">
        <authorList>
            <person name="Rodriguez Cubillos JULIANA M."/>
            <person name="De Vega J."/>
        </authorList>
    </citation>
    <scope>NUCLEOTIDE SEQUENCE</scope>
</reference>
<organism evidence="1 2">
    <name type="scientific">Trifolium pratense</name>
    <name type="common">Red clover</name>
    <dbReference type="NCBI Taxonomy" id="57577"/>
    <lineage>
        <taxon>Eukaryota</taxon>
        <taxon>Viridiplantae</taxon>
        <taxon>Streptophyta</taxon>
        <taxon>Embryophyta</taxon>
        <taxon>Tracheophyta</taxon>
        <taxon>Spermatophyta</taxon>
        <taxon>Magnoliopsida</taxon>
        <taxon>eudicotyledons</taxon>
        <taxon>Gunneridae</taxon>
        <taxon>Pentapetalae</taxon>
        <taxon>rosids</taxon>
        <taxon>fabids</taxon>
        <taxon>Fabales</taxon>
        <taxon>Fabaceae</taxon>
        <taxon>Papilionoideae</taxon>
        <taxon>50 kb inversion clade</taxon>
        <taxon>NPAAA clade</taxon>
        <taxon>Hologalegina</taxon>
        <taxon>IRL clade</taxon>
        <taxon>Trifolieae</taxon>
        <taxon>Trifolium</taxon>
    </lineage>
</organism>
<evidence type="ECO:0000313" key="2">
    <source>
        <dbReference type="Proteomes" id="UP001177021"/>
    </source>
</evidence>
<protein>
    <submittedName>
        <fullName evidence="1">Uncharacterized protein</fullName>
    </submittedName>
</protein>
<evidence type="ECO:0000313" key="1">
    <source>
        <dbReference type="EMBL" id="CAJ2661435.1"/>
    </source>
</evidence>
<comment type="caution">
    <text evidence="1">The sequence shown here is derived from an EMBL/GenBank/DDBJ whole genome shotgun (WGS) entry which is preliminary data.</text>
</comment>
<dbReference type="Proteomes" id="UP001177021">
    <property type="component" value="Unassembled WGS sequence"/>
</dbReference>